<dbReference type="AlphaFoldDB" id="A0A4D5S087"/>
<keyword evidence="1" id="KW-0732">Signal</keyword>
<organism evidence="2">
    <name type="scientific">Ixodes scapularis</name>
    <name type="common">Black-legged tick</name>
    <name type="synonym">Deer tick</name>
    <dbReference type="NCBI Taxonomy" id="6945"/>
    <lineage>
        <taxon>Eukaryota</taxon>
        <taxon>Metazoa</taxon>
        <taxon>Ecdysozoa</taxon>
        <taxon>Arthropoda</taxon>
        <taxon>Chelicerata</taxon>
        <taxon>Arachnida</taxon>
        <taxon>Acari</taxon>
        <taxon>Parasitiformes</taxon>
        <taxon>Ixodida</taxon>
        <taxon>Ixodoidea</taxon>
        <taxon>Ixodidae</taxon>
        <taxon>Ixodinae</taxon>
        <taxon>Ixodes</taxon>
    </lineage>
</organism>
<reference evidence="2" key="1">
    <citation type="submission" date="2019-04" db="EMBL/GenBank/DDBJ databases">
        <title>An insight into the mialome of Ixodes scapularis.</title>
        <authorList>
            <person name="Ribeiro J.M."/>
            <person name="Mather T.N."/>
            <person name="Karim S."/>
        </authorList>
    </citation>
    <scope>NUCLEOTIDE SEQUENCE</scope>
</reference>
<proteinExistence type="predicted"/>
<name>A0A4D5S087_IXOSC</name>
<sequence>MMGDMMTSILLCVLARIGSCWIDCAPLIIDTEMFGSASLEEAVDTKCTKNIHQKIGRGALCSACDLRELPFLKKKKHWHLRMHACPDNPAICAPSKSQEVLGIFYLFGADQPRDRRWYANGASFYSNGPIAAATGDNTRRKRHLKKSCIPREPKRRIFLSCVCVCVCVRHLIYVHLYK</sequence>
<dbReference type="EMBL" id="GHJT01008644">
    <property type="protein sequence ID" value="MOY42615.1"/>
    <property type="molecule type" value="Transcribed_RNA"/>
</dbReference>
<evidence type="ECO:0000256" key="1">
    <source>
        <dbReference type="SAM" id="SignalP"/>
    </source>
</evidence>
<feature type="signal peptide" evidence="1">
    <location>
        <begin position="1"/>
        <end position="20"/>
    </location>
</feature>
<feature type="chain" id="PRO_5020026732" evidence="1">
    <location>
        <begin position="21"/>
        <end position="178"/>
    </location>
</feature>
<evidence type="ECO:0000313" key="2">
    <source>
        <dbReference type="EMBL" id="MOY42615.1"/>
    </source>
</evidence>
<protein>
    <submittedName>
        <fullName evidence="2">Putative secreted protein</fullName>
    </submittedName>
</protein>
<accession>A0A4D5S087</accession>